<evidence type="ECO:0000313" key="4">
    <source>
        <dbReference type="Proteomes" id="UP000011632"/>
    </source>
</evidence>
<feature type="region of interest" description="Disordered" evidence="1">
    <location>
        <begin position="241"/>
        <end position="279"/>
    </location>
</feature>
<sequence length="527" mass="56602">MDPENWQVTFEDQFEGTSLNSNNWGVGFGWGNTANNDDATVTSDNVIVDNGTLRLRTTHGGGGSNDVYQGAINSKNRQYFGPGHYFEAKIKMPGRTGLLPGFWSKPNSEAWPPELDFIELFQDGNDVYSDRHHAHCNVHWSTSGQPGDGSTHTHDPLTHDTGVDLTESYNVYGCAWHEDSIDFYFNGNYIGSRDGSSMMSAVEAGAPFYMMFTTHVNRIGNADLSQAWEEEMAVDWCRVWEHAPGSGTPSDGDTTDETEEQPEEETSDDAAAGRSIEISSANGDGVRYEFTASDGGIEIDSSTGSGQEWVSDDGIYGWGTTSTSTSQVDGFTFDGKITGFGQDAPVTVRIDGEEVDPDSFGPVDPADTPWDDGSSDTEDGSETDGETDSSTDETSDPESDDSTDGTSDNESGDGTDGTSDSGSDGTTDGTEDDQSSSTPPNRITFVGTGTHGEYTFTASGRVTENPDRGTLEGDEISGSTATGTLAWYGDIDSYRFDGRLRDLSLEGNAILLINGVMVDAEEIENQL</sequence>
<dbReference type="Proteomes" id="UP000011632">
    <property type="component" value="Unassembled WGS sequence"/>
</dbReference>
<dbReference type="RefSeq" id="WP_006431280.1">
    <property type="nucleotide sequence ID" value="NZ_AOID01000030.1"/>
</dbReference>
<feature type="compositionally biased region" description="Acidic residues" evidence="1">
    <location>
        <begin position="369"/>
        <end position="403"/>
    </location>
</feature>
<comment type="caution">
    <text evidence="3">The sequence shown here is derived from an EMBL/GenBank/DDBJ whole genome shotgun (WGS) entry which is preliminary data.</text>
</comment>
<dbReference type="PATRIC" id="fig|1227496.3.peg.2225"/>
<dbReference type="InterPro" id="IPR050546">
    <property type="entry name" value="Glycosyl_Hydrlase_16"/>
</dbReference>
<dbReference type="PANTHER" id="PTHR10963:SF60">
    <property type="entry name" value="GRAM-NEGATIVE BACTERIA-BINDING PROTEIN 1-RELATED"/>
    <property type="match status" value="1"/>
</dbReference>
<feature type="compositionally biased region" description="Low complexity" evidence="1">
    <location>
        <begin position="416"/>
        <end position="428"/>
    </location>
</feature>
<organism evidence="3 4">
    <name type="scientific">Natrinema versiforme JCM 10478</name>
    <dbReference type="NCBI Taxonomy" id="1227496"/>
    <lineage>
        <taxon>Archaea</taxon>
        <taxon>Methanobacteriati</taxon>
        <taxon>Methanobacteriota</taxon>
        <taxon>Stenosarchaea group</taxon>
        <taxon>Halobacteria</taxon>
        <taxon>Halobacteriales</taxon>
        <taxon>Natrialbaceae</taxon>
        <taxon>Natrinema</taxon>
    </lineage>
</organism>
<feature type="region of interest" description="Disordered" evidence="1">
    <location>
        <begin position="352"/>
        <end position="450"/>
    </location>
</feature>
<protein>
    <submittedName>
        <fullName evidence="3">Glycosyl hydrolase family protein</fullName>
    </submittedName>
</protein>
<dbReference type="AlphaFoldDB" id="L9Y0R9"/>
<evidence type="ECO:0000256" key="1">
    <source>
        <dbReference type="SAM" id="MobiDB-lite"/>
    </source>
</evidence>
<evidence type="ECO:0000313" key="3">
    <source>
        <dbReference type="EMBL" id="ELY67286.1"/>
    </source>
</evidence>
<gene>
    <name evidence="3" type="ORF">C489_11003</name>
</gene>
<dbReference type="EMBL" id="AOID01000030">
    <property type="protein sequence ID" value="ELY67286.1"/>
    <property type="molecule type" value="Genomic_DNA"/>
</dbReference>
<dbReference type="PANTHER" id="PTHR10963">
    <property type="entry name" value="GLYCOSYL HYDROLASE-RELATED"/>
    <property type="match status" value="1"/>
</dbReference>
<dbReference type="InterPro" id="IPR000757">
    <property type="entry name" value="Beta-glucanase-like"/>
</dbReference>
<dbReference type="CDD" id="cd08023">
    <property type="entry name" value="GH16_laminarinase_like"/>
    <property type="match status" value="1"/>
</dbReference>
<reference evidence="3 4" key="1">
    <citation type="journal article" date="2014" name="PLoS Genet.">
        <title>Phylogenetically driven sequencing of extremely halophilic archaea reveals strategies for static and dynamic osmo-response.</title>
        <authorList>
            <person name="Becker E.A."/>
            <person name="Seitzer P.M."/>
            <person name="Tritt A."/>
            <person name="Larsen D."/>
            <person name="Krusor M."/>
            <person name="Yao A.I."/>
            <person name="Wu D."/>
            <person name="Madern D."/>
            <person name="Eisen J.A."/>
            <person name="Darling A.E."/>
            <person name="Facciotti M.T."/>
        </authorList>
    </citation>
    <scope>NUCLEOTIDE SEQUENCE [LARGE SCALE GENOMIC DNA]</scope>
    <source>
        <strain evidence="3 4">JCM 10478</strain>
    </source>
</reference>
<accession>L9Y0R9</accession>
<feature type="domain" description="GH16" evidence="2">
    <location>
        <begin position="1"/>
        <end position="245"/>
    </location>
</feature>
<dbReference type="Pfam" id="PF00722">
    <property type="entry name" value="Glyco_hydro_16"/>
    <property type="match status" value="1"/>
</dbReference>
<dbReference type="GO" id="GO:0005975">
    <property type="term" value="P:carbohydrate metabolic process"/>
    <property type="evidence" value="ECO:0007669"/>
    <property type="project" value="InterPro"/>
</dbReference>
<dbReference type="GO" id="GO:0004553">
    <property type="term" value="F:hydrolase activity, hydrolyzing O-glycosyl compounds"/>
    <property type="evidence" value="ECO:0007669"/>
    <property type="project" value="InterPro"/>
</dbReference>
<dbReference type="InterPro" id="IPR013320">
    <property type="entry name" value="ConA-like_dom_sf"/>
</dbReference>
<keyword evidence="3" id="KW-0378">Hydrolase</keyword>
<dbReference type="SUPFAM" id="SSF49899">
    <property type="entry name" value="Concanavalin A-like lectins/glucanases"/>
    <property type="match status" value="1"/>
</dbReference>
<proteinExistence type="predicted"/>
<dbReference type="PROSITE" id="PS51762">
    <property type="entry name" value="GH16_2"/>
    <property type="match status" value="1"/>
</dbReference>
<name>L9Y0R9_9EURY</name>
<feature type="compositionally biased region" description="Acidic residues" evidence="1">
    <location>
        <begin position="253"/>
        <end position="268"/>
    </location>
</feature>
<dbReference type="OrthoDB" id="8638at2157"/>
<evidence type="ECO:0000259" key="2">
    <source>
        <dbReference type="PROSITE" id="PS51762"/>
    </source>
</evidence>
<keyword evidence="4" id="KW-1185">Reference proteome</keyword>
<dbReference type="Gene3D" id="2.60.120.200">
    <property type="match status" value="1"/>
</dbReference>